<evidence type="ECO:0000313" key="4">
    <source>
        <dbReference type="Proteomes" id="UP000266492"/>
    </source>
</evidence>
<organism evidence="2 4">
    <name type="scientific">Bacteroides ovatus</name>
    <dbReference type="NCBI Taxonomy" id="28116"/>
    <lineage>
        <taxon>Bacteria</taxon>
        <taxon>Pseudomonadati</taxon>
        <taxon>Bacteroidota</taxon>
        <taxon>Bacteroidia</taxon>
        <taxon>Bacteroidales</taxon>
        <taxon>Bacteroidaceae</taxon>
        <taxon>Bacteroides</taxon>
    </lineage>
</organism>
<keyword evidence="1" id="KW-0472">Membrane</keyword>
<name>A0A395VNA3_BACOV</name>
<feature type="transmembrane region" description="Helical" evidence="1">
    <location>
        <begin position="34"/>
        <end position="60"/>
    </location>
</feature>
<keyword evidence="1" id="KW-1133">Transmembrane helix</keyword>
<evidence type="ECO:0000313" key="2">
    <source>
        <dbReference type="EMBL" id="RGS76793.1"/>
    </source>
</evidence>
<sequence>MSSPTIFYNLGKITVWLWYRLIKKKKFKYKDMIFQYPGWLFWVIGLGIGVLIIVCGYFLLIRLENQRTI</sequence>
<dbReference type="EMBL" id="QSBI01000002">
    <property type="protein sequence ID" value="RGX12808.1"/>
    <property type="molecule type" value="Genomic_DNA"/>
</dbReference>
<evidence type="ECO:0000313" key="5">
    <source>
        <dbReference type="Proteomes" id="UP000286031"/>
    </source>
</evidence>
<evidence type="ECO:0000313" key="3">
    <source>
        <dbReference type="EMBL" id="RGX12808.1"/>
    </source>
</evidence>
<accession>A0A395VNA3</accession>
<dbReference type="Proteomes" id="UP000286031">
    <property type="component" value="Unassembled WGS sequence"/>
</dbReference>
<keyword evidence="1" id="KW-0812">Transmembrane</keyword>
<proteinExistence type="predicted"/>
<evidence type="ECO:0008006" key="6">
    <source>
        <dbReference type="Google" id="ProtNLM"/>
    </source>
</evidence>
<reference evidence="4 5" key="1">
    <citation type="submission" date="2018-08" db="EMBL/GenBank/DDBJ databases">
        <title>A genome reference for cultivated species of the human gut microbiota.</title>
        <authorList>
            <person name="Zou Y."/>
            <person name="Xue W."/>
            <person name="Luo G."/>
        </authorList>
    </citation>
    <scope>NUCLEOTIDE SEQUENCE [LARGE SCALE GENOMIC DNA]</scope>
    <source>
        <strain evidence="3 5">AF04-46</strain>
        <strain evidence="2 4">AF20-9LB</strain>
    </source>
</reference>
<gene>
    <name evidence="3" type="ORF">DWV35_02575</name>
    <name evidence="2" type="ORF">DWX70_27565</name>
</gene>
<dbReference type="Proteomes" id="UP000266492">
    <property type="component" value="Unassembled WGS sequence"/>
</dbReference>
<evidence type="ECO:0000256" key="1">
    <source>
        <dbReference type="SAM" id="Phobius"/>
    </source>
</evidence>
<comment type="caution">
    <text evidence="2">The sequence shown here is derived from an EMBL/GenBank/DDBJ whole genome shotgun (WGS) entry which is preliminary data.</text>
</comment>
<dbReference type="EMBL" id="QRVZ01000077">
    <property type="protein sequence ID" value="RGS76793.1"/>
    <property type="molecule type" value="Genomic_DNA"/>
</dbReference>
<dbReference type="AlphaFoldDB" id="A0A395VNA3"/>
<protein>
    <recommendedName>
        <fullName evidence="6">ABC transporter permease</fullName>
    </recommendedName>
</protein>